<sequence length="175" mass="20490">MRPHPLIEEILGVYRARLGKDYDRYRNHAHRVYLACRLLDADPARERQYAIAAAFHDIGIWTAGTFDYLPPSVRESRSYLLERGLGALADEVEAMILWHHKVSRYQTVRWPSVEIFRRADWIDVSLQLKTFGIPKPALAALVKAYPLLGFHGFLVRRALRHFLRHPLHPLPMFRR</sequence>
<proteinExistence type="predicted"/>
<accession>A0ABZ2Z172</accession>
<protein>
    <recommendedName>
        <fullName evidence="3">HD domain-containing protein</fullName>
    </recommendedName>
</protein>
<name>A0ABZ2Z172_9BACT</name>
<gene>
    <name evidence="1" type="ORF">WJU22_23575</name>
</gene>
<evidence type="ECO:0000313" key="1">
    <source>
        <dbReference type="EMBL" id="WZN45883.1"/>
    </source>
</evidence>
<dbReference type="EMBL" id="CP150096">
    <property type="protein sequence ID" value="WZN45883.1"/>
    <property type="molecule type" value="Genomic_DNA"/>
</dbReference>
<dbReference type="RefSeq" id="WP_341840624.1">
    <property type="nucleotide sequence ID" value="NZ_CP149792.1"/>
</dbReference>
<dbReference type="Proteomes" id="UP001449657">
    <property type="component" value="Chromosome"/>
</dbReference>
<evidence type="ECO:0008006" key="3">
    <source>
        <dbReference type="Google" id="ProtNLM"/>
    </source>
</evidence>
<dbReference type="SUPFAM" id="SSF109604">
    <property type="entry name" value="HD-domain/PDEase-like"/>
    <property type="match status" value="1"/>
</dbReference>
<keyword evidence="2" id="KW-1185">Reference proteome</keyword>
<evidence type="ECO:0000313" key="2">
    <source>
        <dbReference type="Proteomes" id="UP001449657"/>
    </source>
</evidence>
<dbReference type="Gene3D" id="1.10.3210.10">
    <property type="entry name" value="Hypothetical protein af1432"/>
    <property type="match status" value="1"/>
</dbReference>
<organism evidence="1 2">
    <name type="scientific">Chitinophaga caseinilytica</name>
    <dbReference type="NCBI Taxonomy" id="2267521"/>
    <lineage>
        <taxon>Bacteria</taxon>
        <taxon>Pseudomonadati</taxon>
        <taxon>Bacteroidota</taxon>
        <taxon>Chitinophagia</taxon>
        <taxon>Chitinophagales</taxon>
        <taxon>Chitinophagaceae</taxon>
        <taxon>Chitinophaga</taxon>
    </lineage>
</organism>
<reference evidence="1 2" key="1">
    <citation type="submission" date="2024-03" db="EMBL/GenBank/DDBJ databases">
        <title>Chitinophaga caseinilytica sp. nov., a casein hydrolysing bacterium isolated from forest soil.</title>
        <authorList>
            <person name="Lee D.S."/>
            <person name="Han D.M."/>
            <person name="Baek J.H."/>
            <person name="Choi D.G."/>
            <person name="Jeon J.H."/>
            <person name="Jeon C.O."/>
        </authorList>
    </citation>
    <scope>NUCLEOTIDE SEQUENCE [LARGE SCALE GENOMIC DNA]</scope>
    <source>
        <strain evidence="1 2">KACC 19118</strain>
    </source>
</reference>